<comment type="subcellular location">
    <subcellularLocation>
        <location evidence="1">Mitochondrion</location>
    </subcellularLocation>
</comment>
<evidence type="ECO:0000313" key="6">
    <source>
        <dbReference type="EnsemblMetazoa" id="XP_038075662.1"/>
    </source>
</evidence>
<dbReference type="Gene3D" id="3.30.160.20">
    <property type="match status" value="1"/>
</dbReference>
<evidence type="ECO:0000256" key="4">
    <source>
        <dbReference type="ARBA" id="ARBA00023128"/>
    </source>
</evidence>
<dbReference type="RefSeq" id="XP_038075662.1">
    <property type="nucleotide sequence ID" value="XM_038219734.1"/>
</dbReference>
<dbReference type="PANTHER" id="PTHR46203">
    <property type="entry name" value="PROBABLE PEPTIDE CHAIN RELEASE FACTOR C12ORF65"/>
    <property type="match status" value="1"/>
</dbReference>
<dbReference type="Pfam" id="PF00472">
    <property type="entry name" value="RF-1"/>
    <property type="match status" value="1"/>
</dbReference>
<dbReference type="PANTHER" id="PTHR46203:SF1">
    <property type="entry name" value="MITOCHONDRIAL TRANSLATION RELEASE FACTOR IN RESCUE"/>
    <property type="match status" value="1"/>
</dbReference>
<name>A0A914BJN6_PATMI</name>
<evidence type="ECO:0000313" key="7">
    <source>
        <dbReference type="Proteomes" id="UP000887568"/>
    </source>
</evidence>
<protein>
    <recommendedName>
        <fullName evidence="5">Prokaryotic-type class I peptide chain release factors domain-containing protein</fullName>
    </recommendedName>
</protein>
<evidence type="ECO:0000259" key="5">
    <source>
        <dbReference type="Pfam" id="PF00472"/>
    </source>
</evidence>
<evidence type="ECO:0000256" key="3">
    <source>
        <dbReference type="ARBA" id="ARBA00022946"/>
    </source>
</evidence>
<keyword evidence="3" id="KW-0809">Transit peptide</keyword>
<dbReference type="OrthoDB" id="277888at2759"/>
<reference evidence="6" key="1">
    <citation type="submission" date="2022-11" db="UniProtKB">
        <authorList>
            <consortium name="EnsemblMetazoa"/>
        </authorList>
    </citation>
    <scope>IDENTIFICATION</scope>
</reference>
<keyword evidence="7" id="KW-1185">Reference proteome</keyword>
<dbReference type="InterPro" id="IPR045853">
    <property type="entry name" value="Pep_chain_release_fac_I_sf"/>
</dbReference>
<comment type="similarity">
    <text evidence="2">Belongs to the prokaryotic/mitochondrial release factor family.</text>
</comment>
<evidence type="ECO:0000256" key="1">
    <source>
        <dbReference type="ARBA" id="ARBA00004173"/>
    </source>
</evidence>
<dbReference type="AlphaFoldDB" id="A0A914BJN6"/>
<dbReference type="GO" id="GO:0005739">
    <property type="term" value="C:mitochondrion"/>
    <property type="evidence" value="ECO:0007669"/>
    <property type="project" value="UniProtKB-SubCell"/>
</dbReference>
<dbReference type="Proteomes" id="UP000887568">
    <property type="component" value="Unplaced"/>
</dbReference>
<proteinExistence type="inferred from homology"/>
<dbReference type="InterPro" id="IPR000352">
    <property type="entry name" value="Pep_chain_release_fac_I"/>
</dbReference>
<evidence type="ECO:0000256" key="2">
    <source>
        <dbReference type="ARBA" id="ARBA00010835"/>
    </source>
</evidence>
<feature type="domain" description="Prokaryotic-type class I peptide chain release factors" evidence="5">
    <location>
        <begin position="146"/>
        <end position="240"/>
    </location>
</feature>
<keyword evidence="4" id="KW-0496">Mitochondrion</keyword>
<dbReference type="SUPFAM" id="SSF75620">
    <property type="entry name" value="Release factor"/>
    <property type="match status" value="1"/>
</dbReference>
<accession>A0A914BJN6</accession>
<dbReference type="GO" id="GO:0003747">
    <property type="term" value="F:translation release factor activity"/>
    <property type="evidence" value="ECO:0007669"/>
    <property type="project" value="InterPro"/>
</dbReference>
<dbReference type="OMA" id="STWITNC"/>
<dbReference type="FunFam" id="3.30.160.20:FF:000065">
    <property type="entry name" value="Peptidyl-tRNA hydrolase domain protein"/>
    <property type="match status" value="1"/>
</dbReference>
<sequence length="256" mass="29155">LALQTLGSIYYFCDHVDMAQKLVSLARCQSRFLLKMSRSFAQTPSDGLKVLVFSSNNYLGTTVREANQCRCFSTSTSAGKFAKFHSTWITNCLGPLPRCRLAIQQTGNSSRHLLHAQWPNLMNCVAASTTTTRDRTRNKIRKKLPELNETDLEETFVRGSGPGGQSTNKTSNCVVLKHIPTGITIKCHQTRSQTENQKIARELLRERLDVLYHGEESVVLQQKKAHQKKVDEKTRRTKVKLEKLKRMKEKLNEDEM</sequence>
<dbReference type="InterPro" id="IPR052405">
    <property type="entry name" value="Mito_Transl_Release_Factor"/>
</dbReference>
<dbReference type="EnsemblMetazoa" id="XM_038219734.1">
    <property type="protein sequence ID" value="XP_038075662.1"/>
    <property type="gene ID" value="LOC119743332"/>
</dbReference>
<dbReference type="GeneID" id="119743332"/>
<organism evidence="6 7">
    <name type="scientific">Patiria miniata</name>
    <name type="common">Bat star</name>
    <name type="synonym">Asterina miniata</name>
    <dbReference type="NCBI Taxonomy" id="46514"/>
    <lineage>
        <taxon>Eukaryota</taxon>
        <taxon>Metazoa</taxon>
        <taxon>Echinodermata</taxon>
        <taxon>Eleutherozoa</taxon>
        <taxon>Asterozoa</taxon>
        <taxon>Asteroidea</taxon>
        <taxon>Valvatacea</taxon>
        <taxon>Valvatida</taxon>
        <taxon>Asterinidae</taxon>
        <taxon>Patiria</taxon>
    </lineage>
</organism>